<dbReference type="EMBL" id="ANKJ01000024">
    <property type="protein sequence ID" value="EPC90464.1"/>
    <property type="molecule type" value="Genomic_DNA"/>
</dbReference>
<name>A0ABC9TAY7_LACPA</name>
<dbReference type="Proteomes" id="UP000014310">
    <property type="component" value="Unassembled WGS sequence"/>
</dbReference>
<evidence type="ECO:0000313" key="2">
    <source>
        <dbReference type="Proteomes" id="UP000014310"/>
    </source>
</evidence>
<reference evidence="1 2" key="1">
    <citation type="journal article" date="2013" name="PLoS ONE">
        <title>Lactobacillus paracasei comparative genomics: towards species pan-genome definition and exploitation of diversity.</title>
        <authorList>
            <person name="Smokvina T."/>
            <person name="Wels M."/>
            <person name="Polka J."/>
            <person name="Chervaux C."/>
            <person name="Brisse S."/>
            <person name="Boekhorst J."/>
            <person name="van Hylckama Vlieg J.E."/>
            <person name="Siezen R.J."/>
        </authorList>
    </citation>
    <scope>NUCLEOTIDE SEQUENCE [LARGE SCALE GENOMIC DNA]</scope>
    <source>
        <strain evidence="1 2">Lpp49</strain>
    </source>
</reference>
<sequence length="80" mass="8726">MINSTVRAGKSIDLITEVFSKKGTKITSKDVLNKLRQKNPTKTAQALIGSLGGAVTSGFLSRSKDSKNHTVFQQTRDVIY</sequence>
<evidence type="ECO:0000313" key="1">
    <source>
        <dbReference type="EMBL" id="EPC90464.1"/>
    </source>
</evidence>
<protein>
    <submittedName>
        <fullName evidence="1">Uncharacterized protein</fullName>
    </submittedName>
</protein>
<accession>A0ABC9TAY7</accession>
<dbReference type="AlphaFoldDB" id="A0ABC9TAY7"/>
<gene>
    <name evidence="1" type="ORF">Lpp49_09997</name>
</gene>
<proteinExistence type="predicted"/>
<comment type="caution">
    <text evidence="1">The sequence shown here is derived from an EMBL/GenBank/DDBJ whole genome shotgun (WGS) entry which is preliminary data.</text>
</comment>
<organism evidence="1 2">
    <name type="scientific">Lacticaseibacillus paracasei subsp. paracasei Lpp49</name>
    <dbReference type="NCBI Taxonomy" id="1256213"/>
    <lineage>
        <taxon>Bacteria</taxon>
        <taxon>Bacillati</taxon>
        <taxon>Bacillota</taxon>
        <taxon>Bacilli</taxon>
        <taxon>Lactobacillales</taxon>
        <taxon>Lactobacillaceae</taxon>
        <taxon>Lacticaseibacillus</taxon>
    </lineage>
</organism>